<comment type="caution">
    <text evidence="3">The sequence shown here is derived from an EMBL/GenBank/DDBJ whole genome shotgun (WGS) entry which is preliminary data.</text>
</comment>
<feature type="domain" description="T6SS Phospholipase effector Tle1-like catalytic" evidence="2">
    <location>
        <begin position="5"/>
        <end position="110"/>
    </location>
</feature>
<protein>
    <recommendedName>
        <fullName evidence="2">T6SS Phospholipase effector Tle1-like catalytic domain-containing protein</fullName>
    </recommendedName>
</protein>
<dbReference type="PANTHER" id="PTHR33840">
    <property type="match status" value="1"/>
</dbReference>
<sequence>MAPNLPFVSVNTTIKVFRQALALDERRAKFRPNFYHQAKPKTTLESSNVKAQDIESGVQAPQGETDEQFTKTHVKEVWFVGCHADVGGGSVLDSNGHALSNISLRWMIKELLDADCGVLFNLSAFGRWNLDVNLVQPQLSTASQSQLTSQGLDQNRGLTNRAKGRENQSQASLSTYELEDLKDLQQKPIDQLEKKPISMWWFLEIIPTTFTFTNPLGETESKRDCHFGRGRWVPPNPLFHKSVEMHRERNGYKPRANYKENSETYVS</sequence>
<reference evidence="3" key="1">
    <citation type="journal article" date="2022" name="New Phytol.">
        <title>Evolutionary transition to the ectomycorrhizal habit in the genomes of a hyperdiverse lineage of mushroom-forming fungi.</title>
        <authorList>
            <person name="Looney B."/>
            <person name="Miyauchi S."/>
            <person name="Morin E."/>
            <person name="Drula E."/>
            <person name="Courty P.E."/>
            <person name="Kohler A."/>
            <person name="Kuo A."/>
            <person name="LaButti K."/>
            <person name="Pangilinan J."/>
            <person name="Lipzen A."/>
            <person name="Riley R."/>
            <person name="Andreopoulos W."/>
            <person name="He G."/>
            <person name="Johnson J."/>
            <person name="Nolan M."/>
            <person name="Tritt A."/>
            <person name="Barry K.W."/>
            <person name="Grigoriev I.V."/>
            <person name="Nagy L.G."/>
            <person name="Hibbett D."/>
            <person name="Henrissat B."/>
            <person name="Matheny P.B."/>
            <person name="Labbe J."/>
            <person name="Martin F.M."/>
        </authorList>
    </citation>
    <scope>NUCLEOTIDE SEQUENCE</scope>
    <source>
        <strain evidence="3">BPL690</strain>
    </source>
</reference>
<dbReference type="Pfam" id="PF09994">
    <property type="entry name" value="T6SS_Tle1-like_cat"/>
    <property type="match status" value="1"/>
</dbReference>
<feature type="region of interest" description="Disordered" evidence="1">
    <location>
        <begin position="143"/>
        <end position="171"/>
    </location>
</feature>
<dbReference type="PANTHER" id="PTHR33840:SF2">
    <property type="entry name" value="TLE1 PHOSPHOLIPASE DOMAIN-CONTAINING PROTEIN"/>
    <property type="match status" value="1"/>
</dbReference>
<keyword evidence="4" id="KW-1185">Reference proteome</keyword>
<dbReference type="InterPro" id="IPR018712">
    <property type="entry name" value="Tle1-like_cat"/>
</dbReference>
<organism evidence="3 4">
    <name type="scientific">Multifurca ochricompacta</name>
    <dbReference type="NCBI Taxonomy" id="376703"/>
    <lineage>
        <taxon>Eukaryota</taxon>
        <taxon>Fungi</taxon>
        <taxon>Dikarya</taxon>
        <taxon>Basidiomycota</taxon>
        <taxon>Agaricomycotina</taxon>
        <taxon>Agaricomycetes</taxon>
        <taxon>Russulales</taxon>
        <taxon>Russulaceae</taxon>
        <taxon>Multifurca</taxon>
    </lineage>
</organism>
<evidence type="ECO:0000256" key="1">
    <source>
        <dbReference type="SAM" id="MobiDB-lite"/>
    </source>
</evidence>
<dbReference type="EMBL" id="WTXG01000001">
    <property type="protein sequence ID" value="KAI0308353.1"/>
    <property type="molecule type" value="Genomic_DNA"/>
</dbReference>
<dbReference type="Proteomes" id="UP001203297">
    <property type="component" value="Unassembled WGS sequence"/>
</dbReference>
<dbReference type="AlphaFoldDB" id="A0AAD4QQU4"/>
<evidence type="ECO:0000313" key="3">
    <source>
        <dbReference type="EMBL" id="KAI0308353.1"/>
    </source>
</evidence>
<evidence type="ECO:0000313" key="4">
    <source>
        <dbReference type="Proteomes" id="UP001203297"/>
    </source>
</evidence>
<proteinExistence type="predicted"/>
<accession>A0AAD4QQU4</accession>
<name>A0AAD4QQU4_9AGAM</name>
<gene>
    <name evidence="3" type="ORF">B0F90DRAFT_162350</name>
</gene>
<evidence type="ECO:0000259" key="2">
    <source>
        <dbReference type="Pfam" id="PF09994"/>
    </source>
</evidence>